<dbReference type="EMBL" id="LR796590">
    <property type="protein sequence ID" value="CAB4153049.1"/>
    <property type="molecule type" value="Genomic_DNA"/>
</dbReference>
<evidence type="ECO:0000313" key="2">
    <source>
        <dbReference type="EMBL" id="CAB4153049.1"/>
    </source>
</evidence>
<sequence>MTEATAKPKRVGARIMPSRQPKEKRKSKFNAVGERYDGQYFQSKAELLRYQQLKAMLDAGLIADLETQPSYPIIVNNQKICSYRADFRYKVIDELGRTLRICVEDVKGWKTDVYVIKKKLVEAVHHINLCEIPSSKLAEWADRLAP</sequence>
<name>A0A6J5NC40_9CAUD</name>
<dbReference type="Pfam" id="PF06356">
    <property type="entry name" value="DUF1064"/>
    <property type="match status" value="1"/>
</dbReference>
<evidence type="ECO:0008006" key="3">
    <source>
        <dbReference type="Google" id="ProtNLM"/>
    </source>
</evidence>
<feature type="region of interest" description="Disordered" evidence="1">
    <location>
        <begin position="1"/>
        <end position="26"/>
    </location>
</feature>
<proteinExistence type="predicted"/>
<dbReference type="InterPro" id="IPR009414">
    <property type="entry name" value="DUF1064"/>
</dbReference>
<evidence type="ECO:0000256" key="1">
    <source>
        <dbReference type="SAM" id="MobiDB-lite"/>
    </source>
</evidence>
<gene>
    <name evidence="2" type="ORF">UFOVP616_42</name>
</gene>
<organism evidence="2">
    <name type="scientific">uncultured Caudovirales phage</name>
    <dbReference type="NCBI Taxonomy" id="2100421"/>
    <lineage>
        <taxon>Viruses</taxon>
        <taxon>Duplodnaviria</taxon>
        <taxon>Heunggongvirae</taxon>
        <taxon>Uroviricota</taxon>
        <taxon>Caudoviricetes</taxon>
        <taxon>Peduoviridae</taxon>
        <taxon>Maltschvirus</taxon>
        <taxon>Maltschvirus maltsch</taxon>
    </lineage>
</organism>
<accession>A0A6J5NC40</accession>
<protein>
    <recommendedName>
        <fullName evidence="3">DUF1064 domain-containing protein</fullName>
    </recommendedName>
</protein>
<reference evidence="2" key="1">
    <citation type="submission" date="2020-04" db="EMBL/GenBank/DDBJ databases">
        <authorList>
            <person name="Chiriac C."/>
            <person name="Salcher M."/>
            <person name="Ghai R."/>
            <person name="Kavagutti S V."/>
        </authorList>
    </citation>
    <scope>NUCLEOTIDE SEQUENCE</scope>
</reference>